<accession>A0A132BSY1</accession>
<keyword evidence="4 14" id="KW-1134">Transmembrane beta strand</keyword>
<comment type="similarity">
    <text evidence="2 14 15">Belongs to the TonB-dependent receptor family.</text>
</comment>
<evidence type="ECO:0000256" key="13">
    <source>
        <dbReference type="ARBA" id="ARBA00023237"/>
    </source>
</evidence>
<gene>
    <name evidence="19" type="primary">fhuA_2</name>
    <name evidence="19" type="ORF">TRIHO_36620</name>
</gene>
<dbReference type="PANTHER" id="PTHR32552:SF68">
    <property type="entry name" value="FERRICHROME OUTER MEMBRANE TRANSPORTER_PHAGE RECEPTOR"/>
    <property type="match status" value="1"/>
</dbReference>
<dbReference type="InterPro" id="IPR039426">
    <property type="entry name" value="TonB-dep_rcpt-like"/>
</dbReference>
<keyword evidence="8" id="KW-0408">Iron</keyword>
<evidence type="ECO:0000256" key="16">
    <source>
        <dbReference type="SAM" id="SignalP"/>
    </source>
</evidence>
<evidence type="ECO:0000256" key="8">
    <source>
        <dbReference type="ARBA" id="ARBA00023004"/>
    </source>
</evidence>
<organism evidence="19 20">
    <name type="scientific">Tritonibacter horizontis</name>
    <dbReference type="NCBI Taxonomy" id="1768241"/>
    <lineage>
        <taxon>Bacteria</taxon>
        <taxon>Pseudomonadati</taxon>
        <taxon>Pseudomonadota</taxon>
        <taxon>Alphaproteobacteria</taxon>
        <taxon>Rhodobacterales</taxon>
        <taxon>Paracoccaceae</taxon>
        <taxon>Tritonibacter</taxon>
    </lineage>
</organism>
<dbReference type="EMBL" id="LPUY01000095">
    <property type="protein sequence ID" value="KUP91499.1"/>
    <property type="molecule type" value="Genomic_DNA"/>
</dbReference>
<evidence type="ECO:0000256" key="1">
    <source>
        <dbReference type="ARBA" id="ARBA00004571"/>
    </source>
</evidence>
<sequence>MGLRATAVSLCALMAAMPASAQVIELQPIVVTYDETQGFFGQSQALDTGTLAKTGDSILETPRAVHIVTAQQIAERGATNVEQALQYAAGIVAGQWGLDNRSDWSLVRGFAPSTLHDGLTARYGYYNDTKPEPFLLNSVQVLKGPTSGIYGSGSVGGVVNTTSKTAAQDSDNLWQLSVGSNQRAQIAADVSGDLNEAGTLRYRLVGLLRGAETPVDFSQDDAFAFAPSITWRPTADTELTLLANFQKNDGSPLIQFASLYGTLEPATGFGNGTHFDDSLFVGEPGFDKFNSEQRSLTAMISHRFNEVWSVNASARLQEGEAVYQHAWWAFDNFDNGRYNADGTINRTFYRAENEMKSQAIDAYATANYALGGIEMRSIIGANYARGYYDSDTGYGAQIGPIDPFNPTYTGYNEITVTDSDGTSITEWGVYLQNRATVADRLFVDFGLRYGDIETGASTGSFGATTIAAEDSAWTGNAAIMYRFDNGMAPYISYAESFRQDVVGADVNGKPFEPTKGTQYEIGLKYQPTGTNTLFAAALFDLTKSNMTVSDPANPGFSIQTGEAKSKGLELEVFHRVGDLSFDAAYTYLDTENSSGAQIAQAPENAASLWINYEPAGGALQGWKFGGGVRYTGASWDGSDTLQTPSYTLYDAAVTYSRDNWQVALNVQNLLDEYYAGTCQSGACYIGEGRNVALTLTSKF</sequence>
<feature type="domain" description="TonB-dependent receptor-like beta-barrel" evidence="17">
    <location>
        <begin position="231"/>
        <end position="669"/>
    </location>
</feature>
<dbReference type="GO" id="GO:0015344">
    <property type="term" value="F:siderophore uptake transmembrane transporter activity"/>
    <property type="evidence" value="ECO:0007669"/>
    <property type="project" value="TreeGrafter"/>
</dbReference>
<evidence type="ECO:0000256" key="11">
    <source>
        <dbReference type="ARBA" id="ARBA00023136"/>
    </source>
</evidence>
<evidence type="ECO:0000259" key="17">
    <source>
        <dbReference type="Pfam" id="PF00593"/>
    </source>
</evidence>
<evidence type="ECO:0000256" key="10">
    <source>
        <dbReference type="ARBA" id="ARBA00023077"/>
    </source>
</evidence>
<dbReference type="SUPFAM" id="SSF56935">
    <property type="entry name" value="Porins"/>
    <property type="match status" value="1"/>
</dbReference>
<dbReference type="GO" id="GO:0009279">
    <property type="term" value="C:cell outer membrane"/>
    <property type="evidence" value="ECO:0007669"/>
    <property type="project" value="UniProtKB-SubCell"/>
</dbReference>
<dbReference type="PROSITE" id="PS52016">
    <property type="entry name" value="TONB_DEPENDENT_REC_3"/>
    <property type="match status" value="1"/>
</dbReference>
<evidence type="ECO:0000256" key="4">
    <source>
        <dbReference type="ARBA" id="ARBA00022452"/>
    </source>
</evidence>
<dbReference type="CDD" id="cd01347">
    <property type="entry name" value="ligand_gated_channel"/>
    <property type="match status" value="1"/>
</dbReference>
<keyword evidence="13 14" id="KW-0998">Cell outer membrane</keyword>
<feature type="signal peptide" evidence="16">
    <location>
        <begin position="1"/>
        <end position="21"/>
    </location>
</feature>
<dbReference type="Gene3D" id="2.170.130.10">
    <property type="entry name" value="TonB-dependent receptor, plug domain"/>
    <property type="match status" value="1"/>
</dbReference>
<dbReference type="InterPro" id="IPR000531">
    <property type="entry name" value="Beta-barrel_TonB"/>
</dbReference>
<evidence type="ECO:0000256" key="14">
    <source>
        <dbReference type="PROSITE-ProRule" id="PRU01360"/>
    </source>
</evidence>
<comment type="caution">
    <text evidence="19">The sequence shown here is derived from an EMBL/GenBank/DDBJ whole genome shotgun (WGS) entry which is preliminary data.</text>
</comment>
<keyword evidence="6 14" id="KW-0812">Transmembrane</keyword>
<dbReference type="Proteomes" id="UP000068382">
    <property type="component" value="Unassembled WGS sequence"/>
</dbReference>
<keyword evidence="20" id="KW-1185">Reference proteome</keyword>
<keyword evidence="12 19" id="KW-0675">Receptor</keyword>
<name>A0A132BSY1_9RHOB</name>
<evidence type="ECO:0000259" key="18">
    <source>
        <dbReference type="Pfam" id="PF07715"/>
    </source>
</evidence>
<evidence type="ECO:0000256" key="12">
    <source>
        <dbReference type="ARBA" id="ARBA00023170"/>
    </source>
</evidence>
<comment type="subcellular location">
    <subcellularLocation>
        <location evidence="1 14">Cell outer membrane</location>
        <topology evidence="1 14">Multi-pass membrane protein</topology>
    </subcellularLocation>
</comment>
<protein>
    <submittedName>
        <fullName evidence="19">Ferrichrome-iron receptor</fullName>
    </submittedName>
</protein>
<evidence type="ECO:0000256" key="15">
    <source>
        <dbReference type="RuleBase" id="RU003357"/>
    </source>
</evidence>
<keyword evidence="5" id="KW-0410">Iron transport</keyword>
<dbReference type="Gene3D" id="2.40.170.20">
    <property type="entry name" value="TonB-dependent receptor, beta-barrel domain"/>
    <property type="match status" value="1"/>
</dbReference>
<evidence type="ECO:0000313" key="19">
    <source>
        <dbReference type="EMBL" id="KUP91499.1"/>
    </source>
</evidence>
<dbReference type="PANTHER" id="PTHR32552">
    <property type="entry name" value="FERRICHROME IRON RECEPTOR-RELATED"/>
    <property type="match status" value="1"/>
</dbReference>
<dbReference type="PATRIC" id="fig|1768241.3.peg.3820"/>
<reference evidence="19 20" key="1">
    <citation type="submission" date="2015-12" db="EMBL/GenBank/DDBJ databases">
        <title>Genome sequence of the marine Rhodobacteraceae strain O3.65, Candidatus Tritonibacter horizontis.</title>
        <authorList>
            <person name="Poehlein A."/>
            <person name="Giebel H.A."/>
            <person name="Voget S."/>
            <person name="Brinkhoff T."/>
        </authorList>
    </citation>
    <scope>NUCLEOTIDE SEQUENCE [LARGE SCALE GENOMIC DNA]</scope>
    <source>
        <strain evidence="19 20">O3.65</strain>
    </source>
</reference>
<evidence type="ECO:0000256" key="3">
    <source>
        <dbReference type="ARBA" id="ARBA00022448"/>
    </source>
</evidence>
<dbReference type="OrthoDB" id="9760333at2"/>
<dbReference type="Pfam" id="PF07715">
    <property type="entry name" value="Plug"/>
    <property type="match status" value="1"/>
</dbReference>
<dbReference type="Pfam" id="PF00593">
    <property type="entry name" value="TonB_dep_Rec_b-barrel"/>
    <property type="match status" value="1"/>
</dbReference>
<proteinExistence type="inferred from homology"/>
<dbReference type="InterPro" id="IPR036942">
    <property type="entry name" value="Beta-barrel_TonB_sf"/>
</dbReference>
<feature type="domain" description="TonB-dependent receptor plug" evidence="18">
    <location>
        <begin position="59"/>
        <end position="158"/>
    </location>
</feature>
<evidence type="ECO:0000256" key="5">
    <source>
        <dbReference type="ARBA" id="ARBA00022496"/>
    </source>
</evidence>
<keyword evidence="11 14" id="KW-0472">Membrane</keyword>
<evidence type="ECO:0000313" key="20">
    <source>
        <dbReference type="Proteomes" id="UP000068382"/>
    </source>
</evidence>
<keyword evidence="10 15" id="KW-0798">TonB box</keyword>
<evidence type="ECO:0000256" key="6">
    <source>
        <dbReference type="ARBA" id="ARBA00022692"/>
    </source>
</evidence>
<evidence type="ECO:0000256" key="7">
    <source>
        <dbReference type="ARBA" id="ARBA00022729"/>
    </source>
</evidence>
<dbReference type="InterPro" id="IPR010105">
    <property type="entry name" value="TonB_sidphr_rcpt"/>
</dbReference>
<feature type="chain" id="PRO_5007288517" evidence="16">
    <location>
        <begin position="22"/>
        <end position="699"/>
    </location>
</feature>
<dbReference type="AlphaFoldDB" id="A0A132BSY1"/>
<dbReference type="InterPro" id="IPR037066">
    <property type="entry name" value="Plug_dom_sf"/>
</dbReference>
<dbReference type="InterPro" id="IPR012910">
    <property type="entry name" value="Plug_dom"/>
</dbReference>
<evidence type="ECO:0000256" key="2">
    <source>
        <dbReference type="ARBA" id="ARBA00009810"/>
    </source>
</evidence>
<keyword evidence="9" id="KW-0406">Ion transport</keyword>
<dbReference type="GO" id="GO:0038023">
    <property type="term" value="F:signaling receptor activity"/>
    <property type="evidence" value="ECO:0007669"/>
    <property type="project" value="InterPro"/>
</dbReference>
<keyword evidence="3 14" id="KW-0813">Transport</keyword>
<keyword evidence="7 16" id="KW-0732">Signal</keyword>
<dbReference type="NCBIfam" id="TIGR01783">
    <property type="entry name" value="TonB-siderophor"/>
    <property type="match status" value="1"/>
</dbReference>
<evidence type="ECO:0000256" key="9">
    <source>
        <dbReference type="ARBA" id="ARBA00023065"/>
    </source>
</evidence>
<dbReference type="GO" id="GO:0015891">
    <property type="term" value="P:siderophore transport"/>
    <property type="evidence" value="ECO:0007669"/>
    <property type="project" value="InterPro"/>
</dbReference>